<accession>A0A8J2IDQ1</accession>
<dbReference type="GO" id="GO:0005840">
    <property type="term" value="C:ribosome"/>
    <property type="evidence" value="ECO:0007669"/>
    <property type="project" value="UniProtKB-KW"/>
</dbReference>
<keyword evidence="9" id="KW-1185">Reference proteome</keyword>
<dbReference type="OrthoDB" id="2257454at2759"/>
<dbReference type="Pfam" id="PF08293">
    <property type="entry name" value="MRP-S33"/>
    <property type="match status" value="1"/>
</dbReference>
<keyword evidence="5" id="KW-0687">Ribonucleoprotein</keyword>
<name>A0A8J2IDQ1_9PLEO</name>
<evidence type="ECO:0000313" key="9">
    <source>
        <dbReference type="Proteomes" id="UP000676310"/>
    </source>
</evidence>
<keyword evidence="3" id="KW-0689">Ribosomal protein</keyword>
<comment type="subcellular location">
    <subcellularLocation>
        <location evidence="1">Mitochondrion</location>
    </subcellularLocation>
</comment>
<feature type="compositionally biased region" description="Basic and acidic residues" evidence="7">
    <location>
        <begin position="104"/>
        <end position="115"/>
    </location>
</feature>
<feature type="region of interest" description="Disordered" evidence="7">
    <location>
        <begin position="92"/>
        <end position="115"/>
    </location>
</feature>
<dbReference type="AlphaFoldDB" id="A0A8J2IDQ1"/>
<feature type="compositionally biased region" description="Basic residues" evidence="7">
    <location>
        <begin position="93"/>
        <end position="103"/>
    </location>
</feature>
<proteinExistence type="inferred from homology"/>
<comment type="similarity">
    <text evidence="2">Belongs to the mitochondrion-specific ribosomal protein mS33 family.</text>
</comment>
<evidence type="ECO:0000256" key="5">
    <source>
        <dbReference type="ARBA" id="ARBA00023274"/>
    </source>
</evidence>
<evidence type="ECO:0000256" key="4">
    <source>
        <dbReference type="ARBA" id="ARBA00023128"/>
    </source>
</evidence>
<dbReference type="Proteomes" id="UP000676310">
    <property type="component" value="Unassembled WGS sequence"/>
</dbReference>
<dbReference type="RefSeq" id="XP_043175310.1">
    <property type="nucleotide sequence ID" value="XM_043319375.1"/>
</dbReference>
<evidence type="ECO:0000256" key="6">
    <source>
        <dbReference type="ARBA" id="ARBA00035132"/>
    </source>
</evidence>
<dbReference type="GO" id="GO:1990904">
    <property type="term" value="C:ribonucleoprotein complex"/>
    <property type="evidence" value="ECO:0007669"/>
    <property type="project" value="UniProtKB-KW"/>
</dbReference>
<comment type="caution">
    <text evidence="8">The sequence shown here is derived from an EMBL/GenBank/DDBJ whole genome shotgun (WGS) entry which is preliminary data.</text>
</comment>
<gene>
    <name evidence="8" type="ORF">ALTATR162_LOCUS11733</name>
</gene>
<dbReference type="PANTHER" id="PTHR13362">
    <property type="entry name" value="MITOCHONDRIAL RIBOSOMAL PROTEIN S33"/>
    <property type="match status" value="1"/>
</dbReference>
<evidence type="ECO:0000256" key="1">
    <source>
        <dbReference type="ARBA" id="ARBA00004173"/>
    </source>
</evidence>
<reference evidence="8" key="1">
    <citation type="submission" date="2021-05" db="EMBL/GenBank/DDBJ databases">
        <authorList>
            <person name="Stam R."/>
        </authorList>
    </citation>
    <scope>NUCLEOTIDE SEQUENCE</scope>
    <source>
        <strain evidence="8">CS162</strain>
    </source>
</reference>
<dbReference type="PANTHER" id="PTHR13362:SF2">
    <property type="entry name" value="SMALL RIBOSOMAL SUBUNIT PROTEIN MS33"/>
    <property type="match status" value="1"/>
</dbReference>
<dbReference type="EMBL" id="CAJRGZ010000032">
    <property type="protein sequence ID" value="CAG5187578.1"/>
    <property type="molecule type" value="Genomic_DNA"/>
</dbReference>
<evidence type="ECO:0000256" key="7">
    <source>
        <dbReference type="SAM" id="MobiDB-lite"/>
    </source>
</evidence>
<sequence>MPQTSIAFIMAVPRQRVLDLMRVQCKVFNTTYNPERIRLGSRILHQRLKGPAVASYYPPRIGTISQLRSLYPEHQIIDEEEEDWLEHLNVAKSRGKSAPKKKRTAAESKKFNKRK</sequence>
<dbReference type="InterPro" id="IPR013219">
    <property type="entry name" value="Ribosomal_mS33"/>
</dbReference>
<evidence type="ECO:0000256" key="3">
    <source>
        <dbReference type="ARBA" id="ARBA00022980"/>
    </source>
</evidence>
<keyword evidence="4" id="KW-0496">Mitochondrion</keyword>
<dbReference type="GO" id="GO:0005739">
    <property type="term" value="C:mitochondrion"/>
    <property type="evidence" value="ECO:0007669"/>
    <property type="project" value="UniProtKB-SubCell"/>
</dbReference>
<protein>
    <recommendedName>
        <fullName evidence="6">Small ribosomal subunit protein mS33</fullName>
    </recommendedName>
</protein>
<evidence type="ECO:0000256" key="2">
    <source>
        <dbReference type="ARBA" id="ARBA00008970"/>
    </source>
</evidence>
<evidence type="ECO:0000313" key="8">
    <source>
        <dbReference type="EMBL" id="CAG5187578.1"/>
    </source>
</evidence>
<organism evidence="8 9">
    <name type="scientific">Alternaria atra</name>
    <dbReference type="NCBI Taxonomy" id="119953"/>
    <lineage>
        <taxon>Eukaryota</taxon>
        <taxon>Fungi</taxon>
        <taxon>Dikarya</taxon>
        <taxon>Ascomycota</taxon>
        <taxon>Pezizomycotina</taxon>
        <taxon>Dothideomycetes</taxon>
        <taxon>Pleosporomycetidae</taxon>
        <taxon>Pleosporales</taxon>
        <taxon>Pleosporineae</taxon>
        <taxon>Pleosporaceae</taxon>
        <taxon>Alternaria</taxon>
        <taxon>Alternaria sect. Ulocladioides</taxon>
    </lineage>
</organism>
<dbReference type="GeneID" id="67012038"/>